<feature type="region of interest" description="Disordered" evidence="1">
    <location>
        <begin position="1"/>
        <end position="23"/>
    </location>
</feature>
<keyword evidence="3" id="KW-1185">Reference proteome</keyword>
<accession>A0A1C4ULV1</accession>
<organism evidence="2 3">
    <name type="scientific">Micromonospora matsumotoense</name>
    <dbReference type="NCBI Taxonomy" id="121616"/>
    <lineage>
        <taxon>Bacteria</taxon>
        <taxon>Bacillati</taxon>
        <taxon>Actinomycetota</taxon>
        <taxon>Actinomycetes</taxon>
        <taxon>Micromonosporales</taxon>
        <taxon>Micromonosporaceae</taxon>
        <taxon>Micromonospora</taxon>
    </lineage>
</organism>
<dbReference type="InterPro" id="IPR019933">
    <property type="entry name" value="DivIVA_domain"/>
</dbReference>
<protein>
    <submittedName>
        <fullName evidence="2">DivIVA domain-containing protein</fullName>
    </submittedName>
</protein>
<reference evidence="3" key="1">
    <citation type="submission" date="2016-06" db="EMBL/GenBank/DDBJ databases">
        <authorList>
            <person name="Varghese N."/>
            <person name="Submissions Spin"/>
        </authorList>
    </citation>
    <scope>NUCLEOTIDE SEQUENCE [LARGE SCALE GENOMIC DNA]</scope>
    <source>
        <strain evidence="3">DSM 44100</strain>
    </source>
</reference>
<dbReference type="Proteomes" id="UP000198797">
    <property type="component" value="Unassembled WGS sequence"/>
</dbReference>
<gene>
    <name evidence="2" type="ORF">GA0070216_101600</name>
</gene>
<dbReference type="Gene3D" id="6.10.250.660">
    <property type="match status" value="1"/>
</dbReference>
<dbReference type="OrthoDB" id="3394784at2"/>
<evidence type="ECO:0000313" key="3">
    <source>
        <dbReference type="Proteomes" id="UP000198797"/>
    </source>
</evidence>
<dbReference type="RefSeq" id="WP_091238309.1">
    <property type="nucleotide sequence ID" value="NZ_FMCU01000001.1"/>
</dbReference>
<evidence type="ECO:0000313" key="2">
    <source>
        <dbReference type="EMBL" id="SCE72647.1"/>
    </source>
</evidence>
<name>A0A1C4ULV1_9ACTN</name>
<dbReference type="AlphaFoldDB" id="A0A1C4ULV1"/>
<dbReference type="STRING" id="121616.GA0070216_101600"/>
<dbReference type="EMBL" id="FMCU01000001">
    <property type="protein sequence ID" value="SCE72647.1"/>
    <property type="molecule type" value="Genomic_DNA"/>
</dbReference>
<sequence length="105" mass="12374">MRDFFRRRVAGGRRPVQASAERHSAVPPRLLPWQVRERRFRPARFGRRGLDPQEVREFLDQVAAELTAAYDALRQSRREAGRVRIALCQLQAERAHGRNGREWDR</sequence>
<dbReference type="NCBIfam" id="TIGR03544">
    <property type="entry name" value="DivI1A_domain"/>
    <property type="match status" value="1"/>
</dbReference>
<evidence type="ECO:0000256" key="1">
    <source>
        <dbReference type="SAM" id="MobiDB-lite"/>
    </source>
</evidence>
<proteinExistence type="predicted"/>